<reference evidence="3" key="1">
    <citation type="submission" date="2014-09" db="EMBL/GenBank/DDBJ databases">
        <authorList>
            <person name="Sharma Rahul"/>
            <person name="Thines Marco"/>
        </authorList>
    </citation>
    <scope>NUCLEOTIDE SEQUENCE [LARGE SCALE GENOMIC DNA]</scope>
</reference>
<keyword evidence="1" id="KW-1133">Transmembrane helix</keyword>
<name>A0A0P1AVT3_PLAHL</name>
<organism evidence="2 3">
    <name type="scientific">Plasmopara halstedii</name>
    <name type="common">Downy mildew of sunflower</name>
    <dbReference type="NCBI Taxonomy" id="4781"/>
    <lineage>
        <taxon>Eukaryota</taxon>
        <taxon>Sar</taxon>
        <taxon>Stramenopiles</taxon>
        <taxon>Oomycota</taxon>
        <taxon>Peronosporomycetes</taxon>
        <taxon>Peronosporales</taxon>
        <taxon>Peronosporaceae</taxon>
        <taxon>Plasmopara</taxon>
    </lineage>
</organism>
<keyword evidence="3" id="KW-1185">Reference proteome</keyword>
<evidence type="ECO:0000313" key="2">
    <source>
        <dbReference type="EMBL" id="CEG45884.1"/>
    </source>
</evidence>
<keyword evidence="1" id="KW-0472">Membrane</keyword>
<dbReference type="EMBL" id="CCYD01001774">
    <property type="protein sequence ID" value="CEG45884.1"/>
    <property type="molecule type" value="Genomic_DNA"/>
</dbReference>
<protein>
    <submittedName>
        <fullName evidence="2">Uncharacterized protein</fullName>
    </submittedName>
</protein>
<evidence type="ECO:0000256" key="1">
    <source>
        <dbReference type="SAM" id="Phobius"/>
    </source>
</evidence>
<dbReference type="Proteomes" id="UP000054928">
    <property type="component" value="Unassembled WGS sequence"/>
</dbReference>
<feature type="transmembrane region" description="Helical" evidence="1">
    <location>
        <begin position="146"/>
        <end position="168"/>
    </location>
</feature>
<sequence length="411" mass="46416">MAISTKKVDECDAVLAFLLGSTSSLHVKDAEKATSDNFNHLNDLQTQEHESKTVSINNWNDIVSRKFENPQTQATNSIVTKISQSAVTDKKQVSQHDKKNYKIKTTSNGSVKVHDNCAAEAEHEDDCAQSSCFNQKNENYSMVKDCFTVGCVVVVLVAYILACIYSYVSPLVVPLPDYKMLFTAYDTSNVSVIIVSPIDNSHMNPQGVLFEWKLVNFPTEALYLYGAEVFRYRLYLNDKLIKNELEFLALQDEDSGAIVLNRSVRFPIPIRKFIPDNNLTTSNRVFELHLQVDVPIPGLMEELKTYTQDVYVKQPFLVSHEEIYLKLTSPSDGATFKHHESIVLEYTAVNIQHMAIMIDDNIHLKKSYINDGNMLLRGLSVGLHKLEVRAFDDQKNVLVSSAIHVKIIDSD</sequence>
<dbReference type="GeneID" id="36397212"/>
<dbReference type="RefSeq" id="XP_024582253.1">
    <property type="nucleotide sequence ID" value="XM_024716678.1"/>
</dbReference>
<keyword evidence="1" id="KW-0812">Transmembrane</keyword>
<dbReference type="OMA" id="HEDDCAQ"/>
<dbReference type="AlphaFoldDB" id="A0A0P1AVT3"/>
<evidence type="ECO:0000313" key="3">
    <source>
        <dbReference type="Proteomes" id="UP000054928"/>
    </source>
</evidence>
<proteinExistence type="predicted"/>
<dbReference type="OrthoDB" id="97490at2759"/>
<accession>A0A0P1AVT3</accession>